<dbReference type="InterPro" id="IPR032577">
    <property type="entry name" value="DUF4920"/>
</dbReference>
<name>A0A4V6ALH5_9FLAO</name>
<proteinExistence type="predicted"/>
<dbReference type="PROSITE" id="PS51257">
    <property type="entry name" value="PROKAR_LIPOPROTEIN"/>
    <property type="match status" value="1"/>
</dbReference>
<dbReference type="Pfam" id="PF16267">
    <property type="entry name" value="DUF4920"/>
    <property type="match status" value="1"/>
</dbReference>
<organism evidence="1 2">
    <name type="scientific">Mesohalobacter halotolerans</name>
    <dbReference type="NCBI Taxonomy" id="1883405"/>
    <lineage>
        <taxon>Bacteria</taxon>
        <taxon>Pseudomonadati</taxon>
        <taxon>Bacteroidota</taxon>
        <taxon>Flavobacteriia</taxon>
        <taxon>Flavobacteriales</taxon>
        <taxon>Flavobacteriaceae</taxon>
        <taxon>Mesohalobacter</taxon>
    </lineage>
</organism>
<gene>
    <name evidence="1" type="ORF">FCN74_00215</name>
</gene>
<evidence type="ECO:0000313" key="2">
    <source>
        <dbReference type="Proteomes" id="UP000306552"/>
    </source>
</evidence>
<accession>A0A4V6ALH5</accession>
<comment type="caution">
    <text evidence="1">The sequence shown here is derived from an EMBL/GenBank/DDBJ whole genome shotgun (WGS) entry which is preliminary data.</text>
</comment>
<sequence>MKYSIICLFFLIFVSCKDTQKQSNQQVEQPNQEITETSKKEFFGEKFDLSNPIETEEALMTYQDMKVGDTLEITFTSKVNSVCKKKGCWMRLELPNGQESLVRFKDYGFFVPKDIENQTAIVHGKAFVKQTPVEDLKHYAKDAGKTAEEIAAITEPELTYSFEADGVYLQ</sequence>
<evidence type="ECO:0000313" key="1">
    <source>
        <dbReference type="EMBL" id="TKS56885.1"/>
    </source>
</evidence>
<reference evidence="1 2" key="1">
    <citation type="submission" date="2019-04" db="EMBL/GenBank/DDBJ databases">
        <title>Psychroflexus halotolerans sp. nov., isolated from a marine solar saltern.</title>
        <authorList>
            <person name="Feng X."/>
        </authorList>
    </citation>
    <scope>NUCLEOTIDE SEQUENCE [LARGE SCALE GENOMIC DNA]</scope>
    <source>
        <strain evidence="1 2">WDS2C27</strain>
    </source>
</reference>
<dbReference type="RefSeq" id="WP_138930589.1">
    <property type="nucleotide sequence ID" value="NZ_SWMU01000001.1"/>
</dbReference>
<dbReference type="Proteomes" id="UP000306552">
    <property type="component" value="Unassembled WGS sequence"/>
</dbReference>
<dbReference type="OrthoDB" id="129527at2"/>
<protein>
    <submittedName>
        <fullName evidence="1">DUF4920 domain-containing protein</fullName>
    </submittedName>
</protein>
<keyword evidence="2" id="KW-1185">Reference proteome</keyword>
<dbReference type="EMBL" id="SWMU01000001">
    <property type="protein sequence ID" value="TKS56885.1"/>
    <property type="molecule type" value="Genomic_DNA"/>
</dbReference>
<dbReference type="AlphaFoldDB" id="A0A4V6ALH5"/>